<dbReference type="Pfam" id="PF12802">
    <property type="entry name" value="MarR_2"/>
    <property type="match status" value="1"/>
</dbReference>
<protein>
    <submittedName>
        <fullName evidence="2">MarR family transcriptional regulator</fullName>
    </submittedName>
</protein>
<dbReference type="PANTHER" id="PTHR33164">
    <property type="entry name" value="TRANSCRIPTIONAL REGULATOR, MARR FAMILY"/>
    <property type="match status" value="1"/>
</dbReference>
<dbReference type="InterPro" id="IPR036390">
    <property type="entry name" value="WH_DNA-bd_sf"/>
</dbReference>
<dbReference type="InterPro" id="IPR039422">
    <property type="entry name" value="MarR/SlyA-like"/>
</dbReference>
<dbReference type="RefSeq" id="WP_265999820.1">
    <property type="nucleotide sequence ID" value="NZ_JAPJDN010000031.1"/>
</dbReference>
<comment type="caution">
    <text evidence="2">The sequence shown here is derived from an EMBL/GenBank/DDBJ whole genome shotgun (WGS) entry which is preliminary data.</text>
</comment>
<accession>A0ABT3SKJ5</accession>
<evidence type="ECO:0000313" key="2">
    <source>
        <dbReference type="EMBL" id="MCX2940016.1"/>
    </source>
</evidence>
<feature type="domain" description="HTH marR-type" evidence="1">
    <location>
        <begin position="8"/>
        <end position="139"/>
    </location>
</feature>
<dbReference type="InterPro" id="IPR036388">
    <property type="entry name" value="WH-like_DNA-bd_sf"/>
</dbReference>
<evidence type="ECO:0000313" key="3">
    <source>
        <dbReference type="Proteomes" id="UP001300745"/>
    </source>
</evidence>
<reference evidence="2 3" key="1">
    <citation type="submission" date="2022-11" db="EMBL/GenBank/DDBJ databases">
        <title>Mycobacterium sp. nov.</title>
        <authorList>
            <person name="Papic B."/>
            <person name="Spicic S."/>
            <person name="Duvnjak S."/>
        </authorList>
    </citation>
    <scope>NUCLEOTIDE SEQUENCE [LARGE SCALE GENOMIC DNA]</scope>
    <source>
        <strain evidence="2 3">CVI_P4</strain>
    </source>
</reference>
<evidence type="ECO:0000259" key="1">
    <source>
        <dbReference type="PROSITE" id="PS50995"/>
    </source>
</evidence>
<dbReference type="Gene3D" id="1.10.10.10">
    <property type="entry name" value="Winged helix-like DNA-binding domain superfamily/Winged helix DNA-binding domain"/>
    <property type="match status" value="1"/>
</dbReference>
<dbReference type="PROSITE" id="PS50995">
    <property type="entry name" value="HTH_MARR_2"/>
    <property type="match status" value="1"/>
</dbReference>
<keyword evidence="3" id="KW-1185">Reference proteome</keyword>
<dbReference type="InterPro" id="IPR000835">
    <property type="entry name" value="HTH_MarR-typ"/>
</dbReference>
<dbReference type="Proteomes" id="UP001300745">
    <property type="component" value="Unassembled WGS sequence"/>
</dbReference>
<proteinExistence type="predicted"/>
<name>A0ABT3SKJ5_9MYCO</name>
<sequence>MADDVPTTPTLMFIAHRAAEAQVMAAVTAGGNDDLTLAQARLLQRMHPNGIRVTDLADQAGVTKQTAGALVDQLEGSGYVRRVADPADARARLVILTDKGLTLCQATAAEVAKIEHQWRKHLGAKRYHELRAALVDLREITDPYH</sequence>
<dbReference type="EMBL" id="JAPJDO010000031">
    <property type="protein sequence ID" value="MCX2940016.1"/>
    <property type="molecule type" value="Genomic_DNA"/>
</dbReference>
<dbReference type="PANTHER" id="PTHR33164:SF43">
    <property type="entry name" value="HTH-TYPE TRANSCRIPTIONAL REPRESSOR YETL"/>
    <property type="match status" value="1"/>
</dbReference>
<organism evidence="2 3">
    <name type="scientific">Mycobacterium pinniadriaticum</name>
    <dbReference type="NCBI Taxonomy" id="2994102"/>
    <lineage>
        <taxon>Bacteria</taxon>
        <taxon>Bacillati</taxon>
        <taxon>Actinomycetota</taxon>
        <taxon>Actinomycetes</taxon>
        <taxon>Mycobacteriales</taxon>
        <taxon>Mycobacteriaceae</taxon>
        <taxon>Mycobacterium</taxon>
    </lineage>
</organism>
<dbReference type="SMART" id="SM00347">
    <property type="entry name" value="HTH_MARR"/>
    <property type="match status" value="1"/>
</dbReference>
<dbReference type="SUPFAM" id="SSF46785">
    <property type="entry name" value="Winged helix' DNA-binding domain"/>
    <property type="match status" value="1"/>
</dbReference>
<gene>
    <name evidence="2" type="ORF">ORI27_25300</name>
</gene>